<dbReference type="AlphaFoldDB" id="A0ABD3GPH0"/>
<protein>
    <recommendedName>
        <fullName evidence="1">DUF4218 domain-containing protein</fullName>
    </recommendedName>
</protein>
<dbReference type="PANTHER" id="PTHR48258:SF14">
    <property type="entry name" value="OS02G0583300 PROTEIN"/>
    <property type="match status" value="1"/>
</dbReference>
<evidence type="ECO:0000259" key="1">
    <source>
        <dbReference type="Pfam" id="PF13960"/>
    </source>
</evidence>
<dbReference type="InterPro" id="IPR004242">
    <property type="entry name" value="Transposase_21"/>
</dbReference>
<dbReference type="Pfam" id="PF13960">
    <property type="entry name" value="DUF4218"/>
    <property type="match status" value="1"/>
</dbReference>
<feature type="domain" description="DUF4218" evidence="1">
    <location>
        <begin position="380"/>
        <end position="480"/>
    </location>
</feature>
<dbReference type="InterPro" id="IPR025452">
    <property type="entry name" value="DUF4218"/>
</dbReference>
<evidence type="ECO:0000313" key="2">
    <source>
        <dbReference type="EMBL" id="KAL3679629.1"/>
    </source>
</evidence>
<dbReference type="EMBL" id="JBJQOH010000007">
    <property type="protein sequence ID" value="KAL3679629.1"/>
    <property type="molecule type" value="Genomic_DNA"/>
</dbReference>
<reference evidence="2 3" key="1">
    <citation type="submission" date="2024-09" db="EMBL/GenBank/DDBJ databases">
        <title>Chromosome-scale assembly of Riccia sorocarpa.</title>
        <authorList>
            <person name="Paukszto L."/>
        </authorList>
    </citation>
    <scope>NUCLEOTIDE SEQUENCE [LARGE SCALE GENOMIC DNA]</scope>
    <source>
        <strain evidence="2">LP-2024</strain>
        <tissue evidence="2">Aerial parts of the thallus</tissue>
    </source>
</reference>
<comment type="caution">
    <text evidence="2">The sequence shown here is derived from an EMBL/GenBank/DDBJ whole genome shotgun (WGS) entry which is preliminary data.</text>
</comment>
<name>A0ABD3GPH0_9MARC</name>
<dbReference type="Proteomes" id="UP001633002">
    <property type="component" value="Unassembled WGS sequence"/>
</dbReference>
<evidence type="ECO:0000313" key="3">
    <source>
        <dbReference type="Proteomes" id="UP001633002"/>
    </source>
</evidence>
<accession>A0ABD3GPH0</accession>
<dbReference type="PANTHER" id="PTHR48258">
    <property type="entry name" value="DUF4218 DOMAIN-CONTAINING PROTEIN-RELATED"/>
    <property type="match status" value="1"/>
</dbReference>
<gene>
    <name evidence="2" type="ORF">R1sor_022585</name>
</gene>
<dbReference type="Pfam" id="PF02992">
    <property type="entry name" value="Transposase_21"/>
    <property type="match status" value="1"/>
</dbReference>
<proteinExistence type="predicted"/>
<keyword evidence="3" id="KW-1185">Reference proteome</keyword>
<organism evidence="2 3">
    <name type="scientific">Riccia sorocarpa</name>
    <dbReference type="NCBI Taxonomy" id="122646"/>
    <lineage>
        <taxon>Eukaryota</taxon>
        <taxon>Viridiplantae</taxon>
        <taxon>Streptophyta</taxon>
        <taxon>Embryophyta</taxon>
        <taxon>Marchantiophyta</taxon>
        <taxon>Marchantiopsida</taxon>
        <taxon>Marchantiidae</taxon>
        <taxon>Marchantiales</taxon>
        <taxon>Ricciaceae</taxon>
        <taxon>Riccia</taxon>
    </lineage>
</organism>
<sequence length="557" mass="64125">MRLVVDSPAVQHVEHTWPEFATDPRHLRLGLASDGISPYGVKSSSHSTWPMVLTNYSVPPWLASKKGFLLLTLIIPGPKKVKNFDVYLQPLVEELQQLWTGADDVYDGRTTRIGRDRWFTLKGIMLWTMHDYPGYTQISGFQTSGYAACSTCGPALPVARSVHLSKQVYMQYFTFLPLDHPLRGTGLERNVEEPPQPLDMNWWAQRWADVEDGNIRIEDVGLKRWSIFNQLPYWKDLLIHHLLDPMHIKANVTKSLIKRIFGEKDGQPARRACEEFGVHSEAWIHVTDGGVETLPPAPWVLNTQQRKILRERISEIRFPTGFGSCLRKAFEKEGAKWPASLKSHDYHILLQHVLPATLNGIGTQDLREAIYDLSALMRWVCSKEIPVAQIEAKQLFAVETLCKLEDTLPPDYFDSQIHLLVHLVREVSICGPVHGRWMYWLERYMKDDVRQKARPEGSMVEGHRLREAMFLCSNILEQLHPQSVFMLRDREDTHLTSLRLIGQGAKKRLSQTELVQAHTFVLYNSSVMTEWISVYDDEKQSALIGNVNFIFVFFKRF</sequence>